<keyword evidence="2" id="KW-1185">Reference proteome</keyword>
<name>A0ABY4A3S0_9BURK</name>
<accession>A0ABY4A3S0</accession>
<evidence type="ECO:0000313" key="1">
    <source>
        <dbReference type="EMBL" id="UOD29402.1"/>
    </source>
</evidence>
<reference evidence="1 2" key="1">
    <citation type="submission" date="2020-10" db="EMBL/GenBank/DDBJ databases">
        <title>Genome analysis of Massilia species.</title>
        <authorList>
            <person name="Jung D.-H."/>
        </authorList>
    </citation>
    <scope>NUCLEOTIDE SEQUENCE [LARGE SCALE GENOMIC DNA]</scope>
    <source>
        <strain evidence="2">sipir</strain>
    </source>
</reference>
<dbReference type="Proteomes" id="UP000831532">
    <property type="component" value="Chromosome"/>
</dbReference>
<evidence type="ECO:0000313" key="2">
    <source>
        <dbReference type="Proteomes" id="UP000831532"/>
    </source>
</evidence>
<proteinExistence type="predicted"/>
<dbReference type="RefSeq" id="WP_243490624.1">
    <property type="nucleotide sequence ID" value="NZ_CP063361.1"/>
</dbReference>
<gene>
    <name evidence="1" type="ORF">INH39_29015</name>
</gene>
<protein>
    <submittedName>
        <fullName evidence="1">Uncharacterized protein</fullName>
    </submittedName>
</protein>
<sequence>MITTIRTSSIRRANRTCKRAHGRPMRKLMKLQWHDLRDQLLLLDDHAEPEAIFRTLVAGIRQYRPQFTTQPFSHLRFARFFNMQAADYPVAQSTMRDDEWREVKQDVLGYEVRGNLNSIMALLSDTLERLITLRIDACCPECGYDDVATCKALASGELLMQCALCLHRQSRNGAADVTGPLTFAGAADMRLPGRPPAPCLPLPAQLSPRIRVDAGEMVDYNLVVLSHGDAETDSAGLRHDFYRGMPVSIFDHDTDQAGQPGHVIAEGHAQPASPAPRWAPTATWLCRIDNNGLRRVPAAAYAAGAAATLSASSK</sequence>
<dbReference type="EMBL" id="CP063361">
    <property type="protein sequence ID" value="UOD29402.1"/>
    <property type="molecule type" value="Genomic_DNA"/>
</dbReference>
<organism evidence="1 2">
    <name type="scientific">Massilia violaceinigra</name>
    <dbReference type="NCBI Taxonomy" id="2045208"/>
    <lineage>
        <taxon>Bacteria</taxon>
        <taxon>Pseudomonadati</taxon>
        <taxon>Pseudomonadota</taxon>
        <taxon>Betaproteobacteria</taxon>
        <taxon>Burkholderiales</taxon>
        <taxon>Oxalobacteraceae</taxon>
        <taxon>Telluria group</taxon>
        <taxon>Massilia</taxon>
    </lineage>
</organism>